<proteinExistence type="inferred from homology"/>
<evidence type="ECO:0000256" key="6">
    <source>
        <dbReference type="SAM" id="MobiDB-lite"/>
    </source>
</evidence>
<dbReference type="InterPro" id="IPR000629">
    <property type="entry name" value="RNA-helicase_DEAD-box_CS"/>
</dbReference>
<protein>
    <submittedName>
        <fullName evidence="9">Uncharacterized protein</fullName>
    </submittedName>
</protein>
<feature type="compositionally biased region" description="Basic residues" evidence="6">
    <location>
        <begin position="374"/>
        <end position="391"/>
    </location>
</feature>
<evidence type="ECO:0000313" key="10">
    <source>
        <dbReference type="Proteomes" id="UP000472270"/>
    </source>
</evidence>
<feature type="region of interest" description="Disordered" evidence="6">
    <location>
        <begin position="345"/>
        <end position="391"/>
    </location>
</feature>
<evidence type="ECO:0000256" key="5">
    <source>
        <dbReference type="RuleBase" id="RU000492"/>
    </source>
</evidence>
<dbReference type="PROSITE" id="PS00039">
    <property type="entry name" value="DEAD_ATP_HELICASE"/>
    <property type="match status" value="1"/>
</dbReference>
<dbReference type="PANTHER" id="PTHR47959:SF20">
    <property type="entry name" value="RNA HELICASE"/>
    <property type="match status" value="1"/>
</dbReference>
<keyword evidence="1 5" id="KW-0547">Nucleotide-binding</keyword>
<dbReference type="InterPro" id="IPR011545">
    <property type="entry name" value="DEAD/DEAH_box_helicase_dom"/>
</dbReference>
<dbReference type="Gene3D" id="3.40.50.300">
    <property type="entry name" value="P-loop containing nucleotide triphosphate hydrolases"/>
    <property type="match status" value="4"/>
</dbReference>
<keyword evidence="10" id="KW-1185">Reference proteome</keyword>
<evidence type="ECO:0000256" key="2">
    <source>
        <dbReference type="ARBA" id="ARBA00022801"/>
    </source>
</evidence>
<feature type="domain" description="Helicase ATP-binding" evidence="7">
    <location>
        <begin position="59"/>
        <end position="206"/>
    </location>
</feature>
<evidence type="ECO:0000313" key="9">
    <source>
        <dbReference type="Ensembl" id="ENSSRHP00000075833.1"/>
    </source>
</evidence>
<dbReference type="GO" id="GO:0003724">
    <property type="term" value="F:RNA helicase activity"/>
    <property type="evidence" value="ECO:0007669"/>
    <property type="project" value="TreeGrafter"/>
</dbReference>
<dbReference type="AlphaFoldDB" id="A0A673LEZ9"/>
<dbReference type="PROSITE" id="PS51192">
    <property type="entry name" value="HELICASE_ATP_BIND_1"/>
    <property type="match status" value="1"/>
</dbReference>
<name>A0A673LEZ9_9TELE</name>
<comment type="similarity">
    <text evidence="5">Belongs to the DEAD box helicase family.</text>
</comment>
<dbReference type="PANTHER" id="PTHR47959">
    <property type="entry name" value="ATP-DEPENDENT RNA HELICASE RHLE-RELATED"/>
    <property type="match status" value="1"/>
</dbReference>
<feature type="domain" description="Helicase C-terminal" evidence="8">
    <location>
        <begin position="167"/>
        <end position="331"/>
    </location>
</feature>
<keyword evidence="2 5" id="KW-0378">Hydrolase</keyword>
<dbReference type="Pfam" id="PF00270">
    <property type="entry name" value="DEAD"/>
    <property type="match status" value="1"/>
</dbReference>
<evidence type="ECO:0000259" key="7">
    <source>
        <dbReference type="PROSITE" id="PS51192"/>
    </source>
</evidence>
<dbReference type="Proteomes" id="UP000472270">
    <property type="component" value="Unassembled WGS sequence"/>
</dbReference>
<dbReference type="InterPro" id="IPR001650">
    <property type="entry name" value="Helicase_C-like"/>
</dbReference>
<dbReference type="InterPro" id="IPR027417">
    <property type="entry name" value="P-loop_NTPase"/>
</dbReference>
<reference evidence="9" key="2">
    <citation type="submission" date="2025-09" db="UniProtKB">
        <authorList>
            <consortium name="Ensembl"/>
        </authorList>
    </citation>
    <scope>IDENTIFICATION</scope>
</reference>
<dbReference type="SUPFAM" id="SSF52540">
    <property type="entry name" value="P-loop containing nucleoside triphosphate hydrolases"/>
    <property type="match status" value="2"/>
</dbReference>
<dbReference type="GO" id="GO:0003676">
    <property type="term" value="F:nucleic acid binding"/>
    <property type="evidence" value="ECO:0007669"/>
    <property type="project" value="InterPro"/>
</dbReference>
<dbReference type="SMART" id="SM00487">
    <property type="entry name" value="DEXDc"/>
    <property type="match status" value="1"/>
</dbReference>
<accession>A0A673LEZ9</accession>
<reference evidence="9" key="1">
    <citation type="submission" date="2025-08" db="UniProtKB">
        <authorList>
            <consortium name="Ensembl"/>
        </authorList>
    </citation>
    <scope>IDENTIFICATION</scope>
</reference>
<gene>
    <name evidence="9" type="primary">ddx47</name>
</gene>
<keyword evidence="3 5" id="KW-0347">Helicase</keyword>
<keyword evidence="4 5" id="KW-0067">ATP-binding</keyword>
<dbReference type="InterPro" id="IPR050079">
    <property type="entry name" value="DEAD_box_RNA_helicase"/>
</dbReference>
<dbReference type="CDD" id="cd18787">
    <property type="entry name" value="SF2_C_DEAD"/>
    <property type="match status" value="1"/>
</dbReference>
<dbReference type="GO" id="GO:0016787">
    <property type="term" value="F:hydrolase activity"/>
    <property type="evidence" value="ECO:0007669"/>
    <property type="project" value="UniProtKB-KW"/>
</dbReference>
<dbReference type="InterPro" id="IPR014001">
    <property type="entry name" value="Helicase_ATP-bd"/>
</dbReference>
<dbReference type="GO" id="GO:0005524">
    <property type="term" value="F:ATP binding"/>
    <property type="evidence" value="ECO:0007669"/>
    <property type="project" value="UniProtKB-KW"/>
</dbReference>
<dbReference type="GO" id="GO:0005829">
    <property type="term" value="C:cytosol"/>
    <property type="evidence" value="ECO:0007669"/>
    <property type="project" value="TreeGrafter"/>
</dbReference>
<organism evidence="9 10">
    <name type="scientific">Sinocyclocheilus rhinocerous</name>
    <dbReference type="NCBI Taxonomy" id="307959"/>
    <lineage>
        <taxon>Eukaryota</taxon>
        <taxon>Metazoa</taxon>
        <taxon>Chordata</taxon>
        <taxon>Craniata</taxon>
        <taxon>Vertebrata</taxon>
        <taxon>Euteleostomi</taxon>
        <taxon>Actinopterygii</taxon>
        <taxon>Neopterygii</taxon>
        <taxon>Teleostei</taxon>
        <taxon>Ostariophysi</taxon>
        <taxon>Cypriniformes</taxon>
        <taxon>Cyprinidae</taxon>
        <taxon>Cyprininae</taxon>
        <taxon>Sinocyclocheilus</taxon>
    </lineage>
</organism>
<dbReference type="Ensembl" id="ENSSRHT00000077899.1">
    <property type="protein sequence ID" value="ENSSRHP00000075833.1"/>
    <property type="gene ID" value="ENSSRHG00000037652.1"/>
</dbReference>
<evidence type="ECO:0000256" key="1">
    <source>
        <dbReference type="ARBA" id="ARBA00022741"/>
    </source>
</evidence>
<evidence type="ECO:0000256" key="4">
    <source>
        <dbReference type="ARBA" id="ARBA00022840"/>
    </source>
</evidence>
<dbReference type="PROSITE" id="PS51194">
    <property type="entry name" value="HELICASE_CTER"/>
    <property type="match status" value="1"/>
</dbReference>
<evidence type="ECO:0000256" key="3">
    <source>
        <dbReference type="ARBA" id="ARBA00022806"/>
    </source>
</evidence>
<sequence>MRDNSRCTFSLEEALLWIMDSYFSQKFDVDVISGVTEVLCEACDLLGWKKPTKIQIEAIPVALEGRDVIGLAETGSGKTGAFALPILQCLLASAQRLHSLILTPTRELAFQIAEHFDALGSSIGVKTATPGRLIDHLENTKGFNLRALKYLVMDEADRILNMDFESEVDKILKVIPRDRRTFLFSATMTKKVQKLQRAALQDPVKCTVSSKYATVDKLQQYYIFIPSKYKDCYLVSILNELAGNSFMVFCGTCNNAQRVALLLRNLGITAIPLHGQMSQDYIHRVGRTARAGRSGKSITFVTQYDVELFQRIEALIGKKLPAFPTQEEEVMMLLERVSEAQRFARIEMKESSEKRKRPKADEEEADDREQSSGVRKKIKGGSFRGRAKRGR</sequence>
<evidence type="ECO:0000259" key="8">
    <source>
        <dbReference type="PROSITE" id="PS51194"/>
    </source>
</evidence>